<protein>
    <submittedName>
        <fullName evidence="1">Uncharacterized protein</fullName>
    </submittedName>
</protein>
<evidence type="ECO:0000313" key="2">
    <source>
        <dbReference type="Proteomes" id="UP001179952"/>
    </source>
</evidence>
<reference evidence="1" key="2">
    <citation type="submission" date="2023-06" db="EMBL/GenBank/DDBJ databases">
        <authorList>
            <person name="Ma L."/>
            <person name="Liu K.-W."/>
            <person name="Li Z."/>
            <person name="Hsiao Y.-Y."/>
            <person name="Qi Y."/>
            <person name="Fu T."/>
            <person name="Tang G."/>
            <person name="Zhang D."/>
            <person name="Sun W.-H."/>
            <person name="Liu D.-K."/>
            <person name="Li Y."/>
            <person name="Chen G.-Z."/>
            <person name="Liu X.-D."/>
            <person name="Liao X.-Y."/>
            <person name="Jiang Y.-T."/>
            <person name="Yu X."/>
            <person name="Hao Y."/>
            <person name="Huang J."/>
            <person name="Zhao X.-W."/>
            <person name="Ke S."/>
            <person name="Chen Y.-Y."/>
            <person name="Wu W.-L."/>
            <person name="Hsu J.-L."/>
            <person name="Lin Y.-F."/>
            <person name="Huang M.-D."/>
            <person name="Li C.-Y."/>
            <person name="Huang L."/>
            <person name="Wang Z.-W."/>
            <person name="Zhao X."/>
            <person name="Zhong W.-Y."/>
            <person name="Peng D.-H."/>
            <person name="Ahmad S."/>
            <person name="Lan S."/>
            <person name="Zhang J.-S."/>
            <person name="Tsai W.-C."/>
            <person name="Van De Peer Y."/>
            <person name="Liu Z.-J."/>
        </authorList>
    </citation>
    <scope>NUCLEOTIDE SEQUENCE</scope>
    <source>
        <strain evidence="1">SCP</strain>
        <tissue evidence="1">Leaves</tissue>
    </source>
</reference>
<accession>A0AAV9ABT1</accession>
<reference evidence="1" key="1">
    <citation type="journal article" date="2023" name="Nat. Commun.">
        <title>Diploid and tetraploid genomes of Acorus and the evolution of monocots.</title>
        <authorList>
            <person name="Ma L."/>
            <person name="Liu K.W."/>
            <person name="Li Z."/>
            <person name="Hsiao Y.Y."/>
            <person name="Qi Y."/>
            <person name="Fu T."/>
            <person name="Tang G.D."/>
            <person name="Zhang D."/>
            <person name="Sun W.H."/>
            <person name="Liu D.K."/>
            <person name="Li Y."/>
            <person name="Chen G.Z."/>
            <person name="Liu X.D."/>
            <person name="Liao X.Y."/>
            <person name="Jiang Y.T."/>
            <person name="Yu X."/>
            <person name="Hao Y."/>
            <person name="Huang J."/>
            <person name="Zhao X.W."/>
            <person name="Ke S."/>
            <person name="Chen Y.Y."/>
            <person name="Wu W.L."/>
            <person name="Hsu J.L."/>
            <person name="Lin Y.F."/>
            <person name="Huang M.D."/>
            <person name="Li C.Y."/>
            <person name="Huang L."/>
            <person name="Wang Z.W."/>
            <person name="Zhao X."/>
            <person name="Zhong W.Y."/>
            <person name="Peng D.H."/>
            <person name="Ahmad S."/>
            <person name="Lan S."/>
            <person name="Zhang J.S."/>
            <person name="Tsai W.C."/>
            <person name="Van de Peer Y."/>
            <person name="Liu Z.J."/>
        </authorList>
    </citation>
    <scope>NUCLEOTIDE SEQUENCE</scope>
    <source>
        <strain evidence="1">SCP</strain>
    </source>
</reference>
<comment type="caution">
    <text evidence="1">The sequence shown here is derived from an EMBL/GenBank/DDBJ whole genome shotgun (WGS) entry which is preliminary data.</text>
</comment>
<organism evidence="1 2">
    <name type="scientific">Acorus gramineus</name>
    <name type="common">Dwarf sweet flag</name>
    <dbReference type="NCBI Taxonomy" id="55184"/>
    <lineage>
        <taxon>Eukaryota</taxon>
        <taxon>Viridiplantae</taxon>
        <taxon>Streptophyta</taxon>
        <taxon>Embryophyta</taxon>
        <taxon>Tracheophyta</taxon>
        <taxon>Spermatophyta</taxon>
        <taxon>Magnoliopsida</taxon>
        <taxon>Liliopsida</taxon>
        <taxon>Acoraceae</taxon>
        <taxon>Acorus</taxon>
    </lineage>
</organism>
<name>A0AAV9ABT1_ACOGR</name>
<gene>
    <name evidence="1" type="ORF">QJS04_geneDACA008933</name>
</gene>
<proteinExistence type="predicted"/>
<dbReference type="AlphaFoldDB" id="A0AAV9ABT1"/>
<dbReference type="EMBL" id="JAUJYN010000010">
    <property type="protein sequence ID" value="KAK1261705.1"/>
    <property type="molecule type" value="Genomic_DNA"/>
</dbReference>
<evidence type="ECO:0000313" key="1">
    <source>
        <dbReference type="EMBL" id="KAK1261705.1"/>
    </source>
</evidence>
<dbReference type="Proteomes" id="UP001179952">
    <property type="component" value="Unassembled WGS sequence"/>
</dbReference>
<sequence length="65" mass="7503">MAIILSSAPAHLRRKVDGHSMVSTMFSSLSHHIRDSSHRPISCRKNQCHKGREMKKKAMLFRNQM</sequence>
<keyword evidence="2" id="KW-1185">Reference proteome</keyword>